<protein>
    <submittedName>
        <fullName evidence="3">Uncharacterized protein</fullName>
    </submittedName>
</protein>
<dbReference type="SUPFAM" id="SSF48452">
    <property type="entry name" value="TPR-like"/>
    <property type="match status" value="1"/>
</dbReference>
<evidence type="ECO:0000256" key="2">
    <source>
        <dbReference type="ARBA" id="ARBA00022803"/>
    </source>
</evidence>
<dbReference type="Gene3D" id="1.25.40.10">
    <property type="entry name" value="Tetratricopeptide repeat domain"/>
    <property type="match status" value="3"/>
</dbReference>
<name>X0UUF7_9ZZZZ</name>
<comment type="caution">
    <text evidence="3">The sequence shown here is derived from an EMBL/GenBank/DDBJ whole genome shotgun (WGS) entry which is preliminary data.</text>
</comment>
<dbReference type="SMART" id="SM00028">
    <property type="entry name" value="TPR"/>
    <property type="match status" value="4"/>
</dbReference>
<dbReference type="InterPro" id="IPR051012">
    <property type="entry name" value="CellSynth/LPSAsmb/PSIAsmb"/>
</dbReference>
<sequence>LEILGRAITVDTADLIWHWFGVVGLLKDSSESAQYQQLDKIIELMGDRKMEAAEKELRLYLFENPSCTRGRMAAAAICLQKNQLHSAIEELNSVYLRQPNNTMALYALGYCYERLGQEAQAVEFYQDCLKFKNHLQLPRQRLAAIYFKNSQLEKTIAEYELLKNEYPDDISTLVTLGHLYIANARYAEAVETFNTAILIHPDNFHTEASDIDQLIREGRLDEALEQLEDLSETQSDRADLIMKKGDVLGMLGATAESVCQYEEAIRIRPDFLEATIKLGT</sequence>
<gene>
    <name evidence="3" type="ORF">S01H1_27730</name>
</gene>
<feature type="non-terminal residue" evidence="3">
    <location>
        <position position="280"/>
    </location>
</feature>
<dbReference type="PROSITE" id="PS50005">
    <property type="entry name" value="TPR"/>
    <property type="match status" value="2"/>
</dbReference>
<evidence type="ECO:0000256" key="1">
    <source>
        <dbReference type="ARBA" id="ARBA00022737"/>
    </source>
</evidence>
<dbReference type="EMBL" id="BARS01016908">
    <property type="protein sequence ID" value="GAF92085.1"/>
    <property type="molecule type" value="Genomic_DNA"/>
</dbReference>
<dbReference type="AlphaFoldDB" id="X0UUF7"/>
<keyword evidence="1" id="KW-0677">Repeat</keyword>
<reference evidence="3" key="1">
    <citation type="journal article" date="2014" name="Front. Microbiol.">
        <title>High frequency of phylogenetically diverse reductive dehalogenase-homologous genes in deep subseafloor sedimentary metagenomes.</title>
        <authorList>
            <person name="Kawai M."/>
            <person name="Futagami T."/>
            <person name="Toyoda A."/>
            <person name="Takaki Y."/>
            <person name="Nishi S."/>
            <person name="Hori S."/>
            <person name="Arai W."/>
            <person name="Tsubouchi T."/>
            <person name="Morono Y."/>
            <person name="Uchiyama I."/>
            <person name="Ito T."/>
            <person name="Fujiyama A."/>
            <person name="Inagaki F."/>
            <person name="Takami H."/>
        </authorList>
    </citation>
    <scope>NUCLEOTIDE SEQUENCE</scope>
    <source>
        <strain evidence="3">Expedition CK06-06</strain>
    </source>
</reference>
<dbReference type="PANTHER" id="PTHR45586">
    <property type="entry name" value="TPR REPEAT-CONTAINING PROTEIN PA4667"/>
    <property type="match status" value="1"/>
</dbReference>
<accession>X0UUF7</accession>
<evidence type="ECO:0000313" key="3">
    <source>
        <dbReference type="EMBL" id="GAF92085.1"/>
    </source>
</evidence>
<feature type="non-terminal residue" evidence="3">
    <location>
        <position position="1"/>
    </location>
</feature>
<keyword evidence="2" id="KW-0802">TPR repeat</keyword>
<dbReference type="Pfam" id="PF13181">
    <property type="entry name" value="TPR_8"/>
    <property type="match status" value="2"/>
</dbReference>
<dbReference type="PANTHER" id="PTHR45586:SF1">
    <property type="entry name" value="LIPOPOLYSACCHARIDE ASSEMBLY PROTEIN B"/>
    <property type="match status" value="1"/>
</dbReference>
<proteinExistence type="predicted"/>
<organism evidence="3">
    <name type="scientific">marine sediment metagenome</name>
    <dbReference type="NCBI Taxonomy" id="412755"/>
    <lineage>
        <taxon>unclassified sequences</taxon>
        <taxon>metagenomes</taxon>
        <taxon>ecological metagenomes</taxon>
    </lineage>
</organism>
<dbReference type="InterPro" id="IPR011990">
    <property type="entry name" value="TPR-like_helical_dom_sf"/>
</dbReference>
<dbReference type="InterPro" id="IPR019734">
    <property type="entry name" value="TPR_rpt"/>
</dbReference>